<evidence type="ECO:0000256" key="1">
    <source>
        <dbReference type="SAM" id="Phobius"/>
    </source>
</evidence>
<feature type="transmembrane region" description="Helical" evidence="1">
    <location>
        <begin position="182"/>
        <end position="200"/>
    </location>
</feature>
<dbReference type="RefSeq" id="WP_181613776.1">
    <property type="nucleotide sequence ID" value="NZ_BAABAM010000004.1"/>
</dbReference>
<feature type="transmembrane region" description="Helical" evidence="1">
    <location>
        <begin position="302"/>
        <end position="324"/>
    </location>
</feature>
<keyword evidence="1" id="KW-0812">Transmembrane</keyword>
<protein>
    <submittedName>
        <fullName evidence="2">Uncharacterized protein</fullName>
    </submittedName>
</protein>
<name>A0A7W0CPV7_9ACTN</name>
<proteinExistence type="predicted"/>
<keyword evidence="1" id="KW-1133">Transmembrane helix</keyword>
<feature type="transmembrane region" description="Helical" evidence="1">
    <location>
        <begin position="57"/>
        <end position="74"/>
    </location>
</feature>
<reference evidence="2 3" key="1">
    <citation type="submission" date="2020-07" db="EMBL/GenBank/DDBJ databases">
        <title>Genomic Encyclopedia of Type Strains, Phase IV (KMG-IV): sequencing the most valuable type-strain genomes for metagenomic binning, comparative biology and taxonomic classification.</title>
        <authorList>
            <person name="Goeker M."/>
        </authorList>
    </citation>
    <scope>NUCLEOTIDE SEQUENCE [LARGE SCALE GENOMIC DNA]</scope>
    <source>
        <strain evidence="2 3">DSM 45533</strain>
    </source>
</reference>
<feature type="transmembrane region" description="Helical" evidence="1">
    <location>
        <begin position="128"/>
        <end position="161"/>
    </location>
</feature>
<gene>
    <name evidence="2" type="ORF">HNR30_006452</name>
</gene>
<evidence type="ECO:0000313" key="2">
    <source>
        <dbReference type="EMBL" id="MBA2895080.1"/>
    </source>
</evidence>
<evidence type="ECO:0000313" key="3">
    <source>
        <dbReference type="Proteomes" id="UP000530928"/>
    </source>
</evidence>
<feature type="transmembrane region" description="Helical" evidence="1">
    <location>
        <begin position="32"/>
        <end position="51"/>
    </location>
</feature>
<comment type="caution">
    <text evidence="2">The sequence shown here is derived from an EMBL/GenBank/DDBJ whole genome shotgun (WGS) entry which is preliminary data.</text>
</comment>
<dbReference type="EMBL" id="JACDUR010000006">
    <property type="protein sequence ID" value="MBA2895080.1"/>
    <property type="molecule type" value="Genomic_DNA"/>
</dbReference>
<feature type="transmembrane region" description="Helical" evidence="1">
    <location>
        <begin position="260"/>
        <end position="282"/>
    </location>
</feature>
<dbReference type="AlphaFoldDB" id="A0A7W0CPV7"/>
<keyword evidence="3" id="KW-1185">Reference proteome</keyword>
<feature type="transmembrane region" description="Helical" evidence="1">
    <location>
        <begin position="86"/>
        <end position="108"/>
    </location>
</feature>
<feature type="transmembrane region" description="Helical" evidence="1">
    <location>
        <begin position="212"/>
        <end position="230"/>
    </location>
</feature>
<dbReference type="Proteomes" id="UP000530928">
    <property type="component" value="Unassembled WGS sequence"/>
</dbReference>
<accession>A0A7W0CPV7</accession>
<organism evidence="2 3">
    <name type="scientific">Nonomuraea soli</name>
    <dbReference type="NCBI Taxonomy" id="1032476"/>
    <lineage>
        <taxon>Bacteria</taxon>
        <taxon>Bacillati</taxon>
        <taxon>Actinomycetota</taxon>
        <taxon>Actinomycetes</taxon>
        <taxon>Streptosporangiales</taxon>
        <taxon>Streptosporangiaceae</taxon>
        <taxon>Nonomuraea</taxon>
    </lineage>
</organism>
<keyword evidence="1" id="KW-0472">Membrane</keyword>
<sequence length="357" mass="37982">MQPDAVERLLVANGLPQLVKGWSARTHVLPRMLPGLAFYLGALVAAIFLPLESWDMLWMAVGGSCAAALTWVACRPLRERRHVMPRWAALAVPPLFVLAPALIVVADYAKNGAPAYMELSDGLEADPAWAAAGLAVTLAVGAALWLVLCCVGVNLGVVALIRIAAKQSLTDLKNSGKLHGRAMPSMLFVTFLAFLSAEVWQLGDHISWKRLTLVLLLFALVTVIASASHLRDELEDAKTASALSGGAHWNLLTVLATRQLVQATVVGLGVFVFFTVLGVIAVDPATAKIWVGATPKPSHVLGVPQALLRCAALLAGFGAMNFAVSTMTNSGDRADFFRPIVADLKDLVARTRDRGDA</sequence>